<name>A0A0C2Y5P5_HEBCY</name>
<dbReference type="Pfam" id="PF00005">
    <property type="entry name" value="ABC_tran"/>
    <property type="match status" value="2"/>
</dbReference>
<dbReference type="InterPro" id="IPR043926">
    <property type="entry name" value="ABCG_dom"/>
</dbReference>
<dbReference type="SMART" id="SM00382">
    <property type="entry name" value="AAA"/>
    <property type="match status" value="2"/>
</dbReference>
<feature type="transmembrane region" description="Helical" evidence="10">
    <location>
        <begin position="608"/>
        <end position="634"/>
    </location>
</feature>
<dbReference type="CDD" id="cd03232">
    <property type="entry name" value="ABCG_PDR_domain2"/>
    <property type="match status" value="1"/>
</dbReference>
<dbReference type="STRING" id="686832.A0A0C2Y5P5"/>
<feature type="transmembrane region" description="Helical" evidence="10">
    <location>
        <begin position="1472"/>
        <end position="1493"/>
    </location>
</feature>
<feature type="transmembrane region" description="Helical" evidence="10">
    <location>
        <begin position="566"/>
        <end position="587"/>
    </location>
</feature>
<dbReference type="Pfam" id="PF01061">
    <property type="entry name" value="ABC2_membrane"/>
    <property type="match status" value="2"/>
</dbReference>
<dbReference type="GO" id="GO:0016020">
    <property type="term" value="C:membrane"/>
    <property type="evidence" value="ECO:0007669"/>
    <property type="project" value="UniProtKB-SubCell"/>
</dbReference>
<dbReference type="GO" id="GO:0005524">
    <property type="term" value="F:ATP binding"/>
    <property type="evidence" value="ECO:0007669"/>
    <property type="project" value="UniProtKB-KW"/>
</dbReference>
<dbReference type="OrthoDB" id="245989at2759"/>
<reference evidence="13" key="2">
    <citation type="submission" date="2015-01" db="EMBL/GenBank/DDBJ databases">
        <title>Evolutionary Origins and Diversification of the Mycorrhizal Mutualists.</title>
        <authorList>
            <consortium name="DOE Joint Genome Institute"/>
            <consortium name="Mycorrhizal Genomics Consortium"/>
            <person name="Kohler A."/>
            <person name="Kuo A."/>
            <person name="Nagy L.G."/>
            <person name="Floudas D."/>
            <person name="Copeland A."/>
            <person name="Barry K.W."/>
            <person name="Cichocki N."/>
            <person name="Veneault-Fourrey C."/>
            <person name="LaButti K."/>
            <person name="Lindquist E.A."/>
            <person name="Lipzen A."/>
            <person name="Lundell T."/>
            <person name="Morin E."/>
            <person name="Murat C."/>
            <person name="Riley R."/>
            <person name="Ohm R."/>
            <person name="Sun H."/>
            <person name="Tunlid A."/>
            <person name="Henrissat B."/>
            <person name="Grigoriev I.V."/>
            <person name="Hibbett D.S."/>
            <person name="Martin F."/>
        </authorList>
    </citation>
    <scope>NUCLEOTIDE SEQUENCE [LARGE SCALE GENOMIC DNA]</scope>
    <source>
        <strain evidence="13">h7</strain>
    </source>
</reference>
<feature type="region of interest" description="Disordered" evidence="9">
    <location>
        <begin position="831"/>
        <end position="853"/>
    </location>
</feature>
<dbReference type="GO" id="GO:0140359">
    <property type="term" value="F:ABC-type transporter activity"/>
    <property type="evidence" value="ECO:0007669"/>
    <property type="project" value="InterPro"/>
</dbReference>
<dbReference type="InterPro" id="IPR010929">
    <property type="entry name" value="PDR_CDR_ABC"/>
</dbReference>
<keyword evidence="7 10" id="KW-1133">Transmembrane helix</keyword>
<feature type="transmembrane region" description="Helical" evidence="10">
    <location>
        <begin position="530"/>
        <end position="554"/>
    </location>
</feature>
<feature type="region of interest" description="Disordered" evidence="9">
    <location>
        <begin position="78"/>
        <end position="115"/>
    </location>
</feature>
<keyword evidence="8 10" id="KW-0472">Membrane</keyword>
<dbReference type="SUPFAM" id="SSF52540">
    <property type="entry name" value="P-loop containing nucleoside triphosphate hydrolases"/>
    <property type="match status" value="2"/>
</dbReference>
<evidence type="ECO:0000256" key="7">
    <source>
        <dbReference type="ARBA" id="ARBA00022989"/>
    </source>
</evidence>
<dbReference type="InterPro" id="IPR003439">
    <property type="entry name" value="ABC_transporter-like_ATP-bd"/>
</dbReference>
<dbReference type="Proteomes" id="UP000053424">
    <property type="component" value="Unassembled WGS sequence"/>
</dbReference>
<keyword evidence="4 10" id="KW-0812">Transmembrane</keyword>
<evidence type="ECO:0000256" key="2">
    <source>
        <dbReference type="ARBA" id="ARBA00006012"/>
    </source>
</evidence>
<dbReference type="FunFam" id="3.40.50.300:FF:000054">
    <property type="entry name" value="ABC multidrug transporter atrF"/>
    <property type="match status" value="1"/>
</dbReference>
<feature type="transmembrane region" description="Helical" evidence="10">
    <location>
        <begin position="673"/>
        <end position="691"/>
    </location>
</feature>
<dbReference type="PANTHER" id="PTHR19241">
    <property type="entry name" value="ATP-BINDING CASSETTE TRANSPORTER"/>
    <property type="match status" value="1"/>
</dbReference>
<keyword evidence="13" id="KW-1185">Reference proteome</keyword>
<dbReference type="Pfam" id="PF19055">
    <property type="entry name" value="ABC2_membrane_7"/>
    <property type="match status" value="1"/>
</dbReference>
<feature type="compositionally biased region" description="Basic and acidic residues" evidence="9">
    <location>
        <begin position="17"/>
        <end position="26"/>
    </location>
</feature>
<dbReference type="EMBL" id="KN831806">
    <property type="protein sequence ID" value="KIM36377.1"/>
    <property type="molecule type" value="Genomic_DNA"/>
</dbReference>
<feature type="transmembrane region" description="Helical" evidence="10">
    <location>
        <begin position="640"/>
        <end position="661"/>
    </location>
</feature>
<dbReference type="InterPro" id="IPR027417">
    <property type="entry name" value="P-loop_NTPase"/>
</dbReference>
<dbReference type="Gene3D" id="3.40.50.300">
    <property type="entry name" value="P-loop containing nucleotide triphosphate hydrolases"/>
    <property type="match status" value="2"/>
</dbReference>
<feature type="domain" description="ABC transporter" evidence="11">
    <location>
        <begin position="880"/>
        <end position="1116"/>
    </location>
</feature>
<dbReference type="InterPro" id="IPR013525">
    <property type="entry name" value="ABC2_TM"/>
</dbReference>
<evidence type="ECO:0000256" key="6">
    <source>
        <dbReference type="ARBA" id="ARBA00022840"/>
    </source>
</evidence>
<dbReference type="Pfam" id="PF14510">
    <property type="entry name" value="ABC_trans_N"/>
    <property type="match status" value="1"/>
</dbReference>
<organism evidence="12 13">
    <name type="scientific">Hebeloma cylindrosporum</name>
    <dbReference type="NCBI Taxonomy" id="76867"/>
    <lineage>
        <taxon>Eukaryota</taxon>
        <taxon>Fungi</taxon>
        <taxon>Dikarya</taxon>
        <taxon>Basidiomycota</taxon>
        <taxon>Agaricomycotina</taxon>
        <taxon>Agaricomycetes</taxon>
        <taxon>Agaricomycetidae</taxon>
        <taxon>Agaricales</taxon>
        <taxon>Agaricineae</taxon>
        <taxon>Hymenogastraceae</taxon>
        <taxon>Hebeloma</taxon>
    </lineage>
</organism>
<evidence type="ECO:0000259" key="11">
    <source>
        <dbReference type="PROSITE" id="PS50893"/>
    </source>
</evidence>
<dbReference type="HOGENOM" id="CLU_000604_35_0_1"/>
<dbReference type="CDD" id="cd03233">
    <property type="entry name" value="ABCG_PDR_domain1"/>
    <property type="match status" value="1"/>
</dbReference>
<comment type="subcellular location">
    <subcellularLocation>
        <location evidence="1">Membrane</location>
        <topology evidence="1">Multi-pass membrane protein</topology>
    </subcellularLocation>
</comment>
<feature type="transmembrane region" description="Helical" evidence="10">
    <location>
        <begin position="1281"/>
        <end position="1310"/>
    </location>
</feature>
<reference evidence="12 13" key="1">
    <citation type="submission" date="2014-04" db="EMBL/GenBank/DDBJ databases">
        <authorList>
            <consortium name="DOE Joint Genome Institute"/>
            <person name="Kuo A."/>
            <person name="Gay G."/>
            <person name="Dore J."/>
            <person name="Kohler A."/>
            <person name="Nagy L.G."/>
            <person name="Floudas D."/>
            <person name="Copeland A."/>
            <person name="Barry K.W."/>
            <person name="Cichocki N."/>
            <person name="Veneault-Fourrey C."/>
            <person name="LaButti K."/>
            <person name="Lindquist E.A."/>
            <person name="Lipzen A."/>
            <person name="Lundell T."/>
            <person name="Morin E."/>
            <person name="Murat C."/>
            <person name="Sun H."/>
            <person name="Tunlid A."/>
            <person name="Henrissat B."/>
            <person name="Grigoriev I.V."/>
            <person name="Hibbett D.S."/>
            <person name="Martin F."/>
            <person name="Nordberg H.P."/>
            <person name="Cantor M.N."/>
            <person name="Hua S.X."/>
        </authorList>
    </citation>
    <scope>NUCLEOTIDE SEQUENCE [LARGE SCALE GENOMIC DNA]</scope>
    <source>
        <strain evidence="13">h7</strain>
    </source>
</reference>
<keyword evidence="6" id="KW-0067">ATP-binding</keyword>
<proteinExistence type="inferred from homology"/>
<feature type="transmembrane region" description="Helical" evidence="10">
    <location>
        <begin position="1240"/>
        <end position="1260"/>
    </location>
</feature>
<feature type="transmembrane region" description="Helical" evidence="10">
    <location>
        <begin position="1349"/>
        <end position="1371"/>
    </location>
</feature>
<dbReference type="InterPro" id="IPR029481">
    <property type="entry name" value="ABC_trans_N"/>
</dbReference>
<evidence type="ECO:0000256" key="3">
    <source>
        <dbReference type="ARBA" id="ARBA00022448"/>
    </source>
</evidence>
<feature type="compositionally biased region" description="Low complexity" evidence="9">
    <location>
        <begin position="92"/>
        <end position="102"/>
    </location>
</feature>
<evidence type="ECO:0000256" key="4">
    <source>
        <dbReference type="ARBA" id="ARBA00022692"/>
    </source>
</evidence>
<evidence type="ECO:0000256" key="8">
    <source>
        <dbReference type="ARBA" id="ARBA00023136"/>
    </source>
</evidence>
<dbReference type="InterPro" id="IPR034003">
    <property type="entry name" value="ABCG_PDR_2"/>
</dbReference>
<dbReference type="PROSITE" id="PS50893">
    <property type="entry name" value="ABC_TRANSPORTER_2"/>
    <property type="match status" value="2"/>
</dbReference>
<feature type="transmembrane region" description="Helical" evidence="10">
    <location>
        <begin position="1322"/>
        <end position="1342"/>
    </location>
</feature>
<comment type="similarity">
    <text evidence="2">Belongs to the ABC transporter superfamily. ABCG family. PDR (TC 3.A.1.205) subfamily.</text>
</comment>
<feature type="domain" description="ABC transporter" evidence="11">
    <location>
        <begin position="166"/>
        <end position="420"/>
    </location>
</feature>
<keyword evidence="5" id="KW-0547">Nucleotide-binding</keyword>
<evidence type="ECO:0000313" key="12">
    <source>
        <dbReference type="EMBL" id="KIM36377.1"/>
    </source>
</evidence>
<feature type="region of interest" description="Disordered" evidence="9">
    <location>
        <begin position="1"/>
        <end position="59"/>
    </location>
</feature>
<evidence type="ECO:0000256" key="1">
    <source>
        <dbReference type="ARBA" id="ARBA00004141"/>
    </source>
</evidence>
<feature type="transmembrane region" description="Helical" evidence="10">
    <location>
        <begin position="1207"/>
        <end position="1228"/>
    </location>
</feature>
<accession>A0A0C2Y5P5</accession>
<sequence length="1519" mass="168399">MASSSDAAPLSCIQEGTETRFPDHPESSAPFPNQGADEARDHVQPLQSPIEHVRRPHIPRTRRCSTVSVDYFDPEGVSTLSKSLDPARNQETRSSSSGPTSSEESEATLAGGAEKPFDFEQTLRYHLKKKGEAGIKSRELGVAFENLRVVGLGASASHQSTLGSLLNPLNILSKIKNIRHPQLRDIISGFEGVVRPGEMLLVLGRPGSGCSTLLKTIANQREEFHSVKGDVYYDSLTPSQIAKHYRGDVQYCPEDDIHFPTLTVGQTILFAAKCRAPQTRIPGMSRDDFIHKVTDIYLTIFGLNHVKDTPVGDASIRGVSGGEKKRVSITETLATRSLVTSWDNSTRGLDSSTALEFVRALRIATNLVRNASIVSIYQAGESLYEIFDKVCLLYEGRMVYFGPVDLARQYFIDMGYIPANRQTTPDFLVSVTNALGRTMATKEHDEIRDPERRGKPIPQTAAEFEEYYQHSEIKKINQADIASYKADFVGKHDLASAYKASAKAEHSRHTRRQVMRNVMLRRVQIIKGNYTAQALSTTVFVLQAIILGTTFVKISDTTAAYFSRGGVLFFSVFVPALFSMSEIPALFAQRVIVLRHRKAAMYHPMVEALALTLVDVPFTLGTIILFTIIIYFIVKLQQTAGQFFIYFAFIIVIALSMKAFFRALASAFPKEAPAQAVAGVLLLALSLYTGYQIPRPSMIGALRWISYINPVFYAFEGIMTNEFHTLDGLCSSLVPSGTGYEGVSVSNQVCTVVGSLPGQDRVSGSAYLSLSFGYTLSHLWRNFGIIIAFGIGFLFFLLTLTEINTGHTGEASATLFKAGSKAPVIKEAEAAVADDEEKGHANGSSSTGSAESLERAIKEELEARKVMREQPKMKSTFSWQHINYVVSVSGEKRQLLDSVSGYVAPGKLTALMGESGAGKTTLLNVLAERVGTGVVTGDRFFNGQALPIDFQAQTGYCQQMDTHVPLTTVREALRFSARLRQPSSVPTSEKDAYADKCLKMCGLDSFADAMVGSLGVEQKKRTTIGVELAAKPQLLLFLDEPTSGLDSQSAWAIMDFLRDLADNGQAILCTIHQPSAELFSVFDKLLLLRKGGQTVYFGDVGHDAQTIIDYFEGANARKCRPGENPAEYMLDVIGAGATAVSDRDWHDVWLNSAECKNLETDIEEIHTEGRTRPPVGATLKTQFATSWAYQARALFKRQHLAYWRDPTYLLSKLSLNIIGGLFIGFTFFKSKNTLQGTQNKLFAIFMGTILSAPLGGQLHVPYIKMRNIYEIREKASRTYHWSALTTAQVGMELPWNILGSSLFFLCWFWTVGFETSRAGFTYLMYGVCFPIYFTTFALAVACTSPTAEISGLMFSFLFSFVLTFDGVLQPFRQLGWWKWMYHLSPFTYLIEALLGQAVGHQLVNCAEKELATLQPPAGQSCGAFMAQYITNRGGYLTNPDDVSDCHFCSSRTTDEWMQPSFNIFYSNHWRDFGLFCAYILFNIFLVYFLTYMVRVRSHKRLAYLAKKVAALLGKFRKSP</sequence>
<dbReference type="GO" id="GO:0016887">
    <property type="term" value="F:ATP hydrolysis activity"/>
    <property type="evidence" value="ECO:0007669"/>
    <property type="project" value="InterPro"/>
</dbReference>
<evidence type="ECO:0000256" key="10">
    <source>
        <dbReference type="SAM" id="Phobius"/>
    </source>
</evidence>
<evidence type="ECO:0000256" key="9">
    <source>
        <dbReference type="SAM" id="MobiDB-lite"/>
    </source>
</evidence>
<dbReference type="InterPro" id="IPR003593">
    <property type="entry name" value="AAA+_ATPase"/>
</dbReference>
<dbReference type="Pfam" id="PF06422">
    <property type="entry name" value="PDR_CDR"/>
    <property type="match status" value="1"/>
</dbReference>
<evidence type="ECO:0000256" key="5">
    <source>
        <dbReference type="ARBA" id="ARBA00022741"/>
    </source>
</evidence>
<evidence type="ECO:0000313" key="13">
    <source>
        <dbReference type="Proteomes" id="UP000053424"/>
    </source>
</evidence>
<gene>
    <name evidence="12" type="ORF">M413DRAFT_78437</name>
</gene>
<feature type="transmembrane region" description="Helical" evidence="10">
    <location>
        <begin position="779"/>
        <end position="800"/>
    </location>
</feature>
<protein>
    <recommendedName>
        <fullName evidence="11">ABC transporter domain-containing protein</fullName>
    </recommendedName>
</protein>
<dbReference type="InterPro" id="IPR034001">
    <property type="entry name" value="ABCG_PDR_1"/>
</dbReference>
<keyword evidence="3" id="KW-0813">Transport</keyword>